<name>A0A7X2D0T5_9LACT</name>
<dbReference type="RefSeq" id="WP_153496515.1">
    <property type="nucleotide sequence ID" value="NZ_CBCRWP010000011.1"/>
</dbReference>
<sequence>MTNEKMNAEFSTSAFADKFDTLTNDELTKVVGGSAKSILEGAGEIFMIAYESGAIDYALLLL</sequence>
<keyword evidence="2" id="KW-1185">Reference proteome</keyword>
<gene>
    <name evidence="1" type="ORF">GHI93_07910</name>
</gene>
<accession>A0A7X2D0T5</accession>
<dbReference type="InterPro" id="IPR010133">
    <property type="entry name" value="Bacteriocin_signal_seq"/>
</dbReference>
<dbReference type="Proteomes" id="UP000439550">
    <property type="component" value="Unassembled WGS sequence"/>
</dbReference>
<dbReference type="EMBL" id="WITJ01000010">
    <property type="protein sequence ID" value="MQW39848.1"/>
    <property type="molecule type" value="Genomic_DNA"/>
</dbReference>
<reference evidence="1 2" key="1">
    <citation type="submission" date="2019-10" db="EMBL/GenBank/DDBJ databases">
        <authorList>
            <person name="Dong K."/>
        </authorList>
    </citation>
    <scope>NUCLEOTIDE SEQUENCE [LARGE SCALE GENOMIC DNA]</scope>
    <source>
        <strain evidence="1 2">DSM 28960</strain>
    </source>
</reference>
<dbReference type="NCBIfam" id="TIGR01847">
    <property type="entry name" value="bacteriocin_sig"/>
    <property type="match status" value="1"/>
</dbReference>
<proteinExistence type="predicted"/>
<dbReference type="AlphaFoldDB" id="A0A7X2D0T5"/>
<organism evidence="1 2">
    <name type="scientific">Lactococcus hircilactis</name>
    <dbReference type="NCBI Taxonomy" id="1494462"/>
    <lineage>
        <taxon>Bacteria</taxon>
        <taxon>Bacillati</taxon>
        <taxon>Bacillota</taxon>
        <taxon>Bacilli</taxon>
        <taxon>Lactobacillales</taxon>
        <taxon>Streptococcaceae</taxon>
        <taxon>Lactococcus</taxon>
    </lineage>
</organism>
<protein>
    <submittedName>
        <fullName evidence="1">Bacteriocin</fullName>
    </submittedName>
</protein>
<comment type="caution">
    <text evidence="1">The sequence shown here is derived from an EMBL/GenBank/DDBJ whole genome shotgun (WGS) entry which is preliminary data.</text>
</comment>
<evidence type="ECO:0000313" key="2">
    <source>
        <dbReference type="Proteomes" id="UP000439550"/>
    </source>
</evidence>
<evidence type="ECO:0000313" key="1">
    <source>
        <dbReference type="EMBL" id="MQW39848.1"/>
    </source>
</evidence>